<evidence type="ECO:0000313" key="3">
    <source>
        <dbReference type="Proteomes" id="UP000015106"/>
    </source>
</evidence>
<protein>
    <submittedName>
        <fullName evidence="2">Uncharacterized protein</fullName>
    </submittedName>
</protein>
<sequence>MPCIVTQGTKNRPIYSSVYCHGTRFLHSMKCRQHLANLPCLPITGYDNCPRLDVLGAHLLLHLAHQLLHQPKTPCFACNKQRRVVRLCSVVEPWKLLNPVVEPEPQVRLLEAPLEHHVDNPRRVHDPQAPQPLLERQSGHL</sequence>
<reference evidence="3" key="1">
    <citation type="journal article" date="2013" name="Nature">
        <title>Draft genome of the wheat A-genome progenitor Triticum urartu.</title>
        <authorList>
            <person name="Ling H.Q."/>
            <person name="Zhao S."/>
            <person name="Liu D."/>
            <person name="Wang J."/>
            <person name="Sun H."/>
            <person name="Zhang C."/>
            <person name="Fan H."/>
            <person name="Li D."/>
            <person name="Dong L."/>
            <person name="Tao Y."/>
            <person name="Gao C."/>
            <person name="Wu H."/>
            <person name="Li Y."/>
            <person name="Cui Y."/>
            <person name="Guo X."/>
            <person name="Zheng S."/>
            <person name="Wang B."/>
            <person name="Yu K."/>
            <person name="Liang Q."/>
            <person name="Yang W."/>
            <person name="Lou X."/>
            <person name="Chen J."/>
            <person name="Feng M."/>
            <person name="Jian J."/>
            <person name="Zhang X."/>
            <person name="Luo G."/>
            <person name="Jiang Y."/>
            <person name="Liu J."/>
            <person name="Wang Z."/>
            <person name="Sha Y."/>
            <person name="Zhang B."/>
            <person name="Wu H."/>
            <person name="Tang D."/>
            <person name="Shen Q."/>
            <person name="Xue P."/>
            <person name="Zou S."/>
            <person name="Wang X."/>
            <person name="Liu X."/>
            <person name="Wang F."/>
            <person name="Yang Y."/>
            <person name="An X."/>
            <person name="Dong Z."/>
            <person name="Zhang K."/>
            <person name="Zhang X."/>
            <person name="Luo M.C."/>
            <person name="Dvorak J."/>
            <person name="Tong Y."/>
            <person name="Wang J."/>
            <person name="Yang H."/>
            <person name="Li Z."/>
            <person name="Wang D."/>
            <person name="Zhang A."/>
            <person name="Wang J."/>
        </authorList>
    </citation>
    <scope>NUCLEOTIDE SEQUENCE</scope>
    <source>
        <strain evidence="3">cv. G1812</strain>
    </source>
</reference>
<dbReference type="AlphaFoldDB" id="A0A8R7QVY2"/>
<dbReference type="Proteomes" id="UP000015106">
    <property type="component" value="Chromosome 7"/>
</dbReference>
<dbReference type="EnsemblPlants" id="TuG1812G0700000874.01.T01">
    <property type="protein sequence ID" value="TuG1812G0700000874.01.T01.cds447091"/>
    <property type="gene ID" value="TuG1812G0700000874.01"/>
</dbReference>
<reference evidence="2" key="2">
    <citation type="submission" date="2018-03" db="EMBL/GenBank/DDBJ databases">
        <title>The Triticum urartu genome reveals the dynamic nature of wheat genome evolution.</title>
        <authorList>
            <person name="Ling H."/>
            <person name="Ma B."/>
            <person name="Shi X."/>
            <person name="Liu H."/>
            <person name="Dong L."/>
            <person name="Sun H."/>
            <person name="Cao Y."/>
            <person name="Gao Q."/>
            <person name="Zheng S."/>
            <person name="Li Y."/>
            <person name="Yu Y."/>
            <person name="Du H."/>
            <person name="Qi M."/>
            <person name="Li Y."/>
            <person name="Yu H."/>
            <person name="Cui Y."/>
            <person name="Wang N."/>
            <person name="Chen C."/>
            <person name="Wu H."/>
            <person name="Zhao Y."/>
            <person name="Zhang J."/>
            <person name="Li Y."/>
            <person name="Zhou W."/>
            <person name="Zhang B."/>
            <person name="Hu W."/>
            <person name="Eijk M."/>
            <person name="Tang J."/>
            <person name="Witsenboer H."/>
            <person name="Zhao S."/>
            <person name="Li Z."/>
            <person name="Zhang A."/>
            <person name="Wang D."/>
            <person name="Liang C."/>
        </authorList>
    </citation>
    <scope>NUCLEOTIDE SEQUENCE [LARGE SCALE GENOMIC DNA]</scope>
    <source>
        <strain evidence="2">cv. G1812</strain>
    </source>
</reference>
<proteinExistence type="predicted"/>
<evidence type="ECO:0000313" key="2">
    <source>
        <dbReference type="EnsemblPlants" id="TuG1812G0700000874.01.T01.cds447091"/>
    </source>
</evidence>
<feature type="region of interest" description="Disordered" evidence="1">
    <location>
        <begin position="118"/>
        <end position="141"/>
    </location>
</feature>
<reference evidence="2" key="3">
    <citation type="submission" date="2022-06" db="UniProtKB">
        <authorList>
            <consortium name="EnsemblPlants"/>
        </authorList>
    </citation>
    <scope>IDENTIFICATION</scope>
</reference>
<name>A0A8R7QVY2_TRIUA</name>
<organism evidence="2 3">
    <name type="scientific">Triticum urartu</name>
    <name type="common">Red wild einkorn</name>
    <name type="synonym">Crithodium urartu</name>
    <dbReference type="NCBI Taxonomy" id="4572"/>
    <lineage>
        <taxon>Eukaryota</taxon>
        <taxon>Viridiplantae</taxon>
        <taxon>Streptophyta</taxon>
        <taxon>Embryophyta</taxon>
        <taxon>Tracheophyta</taxon>
        <taxon>Spermatophyta</taxon>
        <taxon>Magnoliopsida</taxon>
        <taxon>Liliopsida</taxon>
        <taxon>Poales</taxon>
        <taxon>Poaceae</taxon>
        <taxon>BOP clade</taxon>
        <taxon>Pooideae</taxon>
        <taxon>Triticodae</taxon>
        <taxon>Triticeae</taxon>
        <taxon>Triticinae</taxon>
        <taxon>Triticum</taxon>
    </lineage>
</organism>
<evidence type="ECO:0000256" key="1">
    <source>
        <dbReference type="SAM" id="MobiDB-lite"/>
    </source>
</evidence>
<keyword evidence="3" id="KW-1185">Reference proteome</keyword>
<accession>A0A8R7QVY2</accession>
<dbReference type="Gramene" id="TuG1812G0700000874.01.T01">
    <property type="protein sequence ID" value="TuG1812G0700000874.01.T01.cds447091"/>
    <property type="gene ID" value="TuG1812G0700000874.01"/>
</dbReference>